<dbReference type="InterPro" id="IPR006097">
    <property type="entry name" value="Glu/Leu/Phe/Val/Trp_DH_dimer"/>
</dbReference>
<feature type="site" description="Important for catalysis" evidence="10">
    <location>
        <position position="187"/>
    </location>
</feature>
<keyword evidence="4" id="KW-0496">Mitochondrion</keyword>
<evidence type="ECO:0000256" key="6">
    <source>
        <dbReference type="ARBA" id="ARBA00048577"/>
    </source>
</evidence>
<dbReference type="SUPFAM" id="SSF53223">
    <property type="entry name" value="Aminoacid dehydrogenase-like, N-terminal domain"/>
    <property type="match status" value="1"/>
</dbReference>
<evidence type="ECO:0000256" key="9">
    <source>
        <dbReference type="PIRSR" id="PIRSR000185-2"/>
    </source>
</evidence>
<dbReference type="Gene3D" id="3.40.50.10860">
    <property type="entry name" value="Leucine Dehydrogenase, chain A, domain 1"/>
    <property type="match status" value="1"/>
</dbReference>
<dbReference type="PANTHER" id="PTHR11606">
    <property type="entry name" value="GLUTAMATE DEHYDROGENASE"/>
    <property type="match status" value="1"/>
</dbReference>
<comment type="catalytic activity">
    <reaction evidence="5">
        <text>L-glutamate + NAD(+) + H2O = 2-oxoglutarate + NH4(+) + NADH + H(+)</text>
        <dbReference type="Rhea" id="RHEA:15133"/>
        <dbReference type="ChEBI" id="CHEBI:15377"/>
        <dbReference type="ChEBI" id="CHEBI:15378"/>
        <dbReference type="ChEBI" id="CHEBI:16810"/>
        <dbReference type="ChEBI" id="CHEBI:28938"/>
        <dbReference type="ChEBI" id="CHEBI:29985"/>
        <dbReference type="ChEBI" id="CHEBI:57540"/>
        <dbReference type="ChEBI" id="CHEBI:57945"/>
        <dbReference type="EC" id="1.4.1.3"/>
    </reaction>
</comment>
<dbReference type="OrthoDB" id="6718861at2759"/>
<dbReference type="Pfam" id="PF00208">
    <property type="entry name" value="ELFV_dehydrog"/>
    <property type="match status" value="1"/>
</dbReference>
<dbReference type="PANTHER" id="PTHR11606:SF13">
    <property type="entry name" value="GLUTAMATE DEHYDROGENASE 1, MITOCHONDRIAL"/>
    <property type="match status" value="1"/>
</dbReference>
<evidence type="ECO:0000256" key="8">
    <source>
        <dbReference type="PIRSR" id="PIRSR000185-1"/>
    </source>
</evidence>
<evidence type="ECO:0000259" key="12">
    <source>
        <dbReference type="SMART" id="SM00839"/>
    </source>
</evidence>
<protein>
    <recommendedName>
        <fullName evidence="7">Glutamate dehydrogenase</fullName>
    </recommendedName>
</protein>
<dbReference type="EMBL" id="JH992965">
    <property type="protein sequence ID" value="EKX55312.1"/>
    <property type="molecule type" value="Genomic_DNA"/>
</dbReference>
<keyword evidence="15" id="KW-1185">Reference proteome</keyword>
<dbReference type="Pfam" id="PF02812">
    <property type="entry name" value="ELFV_dehydrog_N"/>
    <property type="match status" value="1"/>
</dbReference>
<dbReference type="EnsemblProtists" id="EKX55312">
    <property type="protein sequence ID" value="EKX55312"/>
    <property type="gene ID" value="GUITHDRAFT_156771"/>
</dbReference>
<evidence type="ECO:0000256" key="7">
    <source>
        <dbReference type="PIRNR" id="PIRNR000185"/>
    </source>
</evidence>
<evidence type="ECO:0000256" key="11">
    <source>
        <dbReference type="RuleBase" id="RU004417"/>
    </source>
</evidence>
<keyword evidence="3 7" id="KW-0560">Oxidoreductase</keyword>
<evidence type="ECO:0000313" key="14">
    <source>
        <dbReference type="EnsemblProtists" id="EKX55312"/>
    </source>
</evidence>
<dbReference type="KEGG" id="gtt:GUITHDRAFT_156771"/>
<reference evidence="14" key="3">
    <citation type="submission" date="2015-06" db="UniProtKB">
        <authorList>
            <consortium name="EnsemblProtists"/>
        </authorList>
    </citation>
    <scope>IDENTIFICATION</scope>
</reference>
<sequence>MAHARRFFSLISSSSRPQTFASLPAQSTFRAARYLSTSEEAPEPRFLDMVQINFNKAAKYTSMHESMLKQILACSSVLRVSFPIRRDNGEIDVIRGYRAQHSHHRTPCKGGIRYAHNVDLQEVEALASLMTFKCAVVNVPFGGAKGGISIDPKKYSVIELEKITRRYAVELKKYGFLGPGVDVPAPDVGTGAREMSWICDTFSVLYGMEDVNAYACVTGKPITLGGVDGRTEATGLGVCYATKYFLSLTDECKRVGVTPELDGKTVIVQGFGNVGYHAAYFFEKFGAKVIGVVEYNGAVYNPKGLDIEALKAHMSTTGSLLGFSGATKEYPKEKAFELMEEECDLLVPAALEKAINRSNADKIKAKIVVEGANGPTTPYAEELLNKKGIIVLPDMLMNAGGVSVSYFEWLKNLSHVGFGRITRRWEEKGKQGFLQELKKAGVLIDDSGLSHETKSGASEKDLVYSGLEDTMCKGMQETVETARKLGVSYRIAAFVNALNKMEGTYRDAGFTI</sequence>
<proteinExistence type="inferred from homology"/>
<dbReference type="Proteomes" id="UP000011087">
    <property type="component" value="Unassembled WGS sequence"/>
</dbReference>
<evidence type="ECO:0000256" key="2">
    <source>
        <dbReference type="ARBA" id="ARBA00006382"/>
    </source>
</evidence>
<evidence type="ECO:0000256" key="10">
    <source>
        <dbReference type="PIRSR" id="PIRSR000185-3"/>
    </source>
</evidence>
<feature type="binding site" evidence="9">
    <location>
        <position position="109"/>
    </location>
    <ligand>
        <name>substrate</name>
    </ligand>
</feature>
<keyword evidence="9" id="KW-0547">Nucleotide-binding</keyword>
<gene>
    <name evidence="13" type="ORF">GUITHDRAFT_156771</name>
</gene>
<dbReference type="eggNOG" id="KOG2250">
    <property type="taxonomic scope" value="Eukaryota"/>
</dbReference>
<dbReference type="FunFam" id="3.40.50.720:FF:000100">
    <property type="entry name" value="Glutamate dehydrogenase 1, mitochondrial"/>
    <property type="match status" value="1"/>
</dbReference>
<dbReference type="RefSeq" id="XP_005842292.1">
    <property type="nucleotide sequence ID" value="XM_005842235.1"/>
</dbReference>
<comment type="similarity">
    <text evidence="2 7 11">Belongs to the Glu/Leu/Phe/Val dehydrogenases family.</text>
</comment>
<evidence type="ECO:0000313" key="13">
    <source>
        <dbReference type="EMBL" id="EKX55312.1"/>
    </source>
</evidence>
<dbReference type="CDD" id="cd01076">
    <property type="entry name" value="NAD_bind_1_Glu_DH"/>
    <property type="match status" value="1"/>
</dbReference>
<reference evidence="13 15" key="1">
    <citation type="journal article" date="2012" name="Nature">
        <title>Algal genomes reveal evolutionary mosaicism and the fate of nucleomorphs.</title>
        <authorList>
            <consortium name="DOE Joint Genome Institute"/>
            <person name="Curtis B.A."/>
            <person name="Tanifuji G."/>
            <person name="Burki F."/>
            <person name="Gruber A."/>
            <person name="Irimia M."/>
            <person name="Maruyama S."/>
            <person name="Arias M.C."/>
            <person name="Ball S.G."/>
            <person name="Gile G.H."/>
            <person name="Hirakawa Y."/>
            <person name="Hopkins J.F."/>
            <person name="Kuo A."/>
            <person name="Rensing S.A."/>
            <person name="Schmutz J."/>
            <person name="Symeonidi A."/>
            <person name="Elias M."/>
            <person name="Eveleigh R.J."/>
            <person name="Herman E.K."/>
            <person name="Klute M.J."/>
            <person name="Nakayama T."/>
            <person name="Obornik M."/>
            <person name="Reyes-Prieto A."/>
            <person name="Armbrust E.V."/>
            <person name="Aves S.J."/>
            <person name="Beiko R.G."/>
            <person name="Coutinho P."/>
            <person name="Dacks J.B."/>
            <person name="Durnford D.G."/>
            <person name="Fast N.M."/>
            <person name="Green B.R."/>
            <person name="Grisdale C.J."/>
            <person name="Hempel F."/>
            <person name="Henrissat B."/>
            <person name="Hoppner M.P."/>
            <person name="Ishida K."/>
            <person name="Kim E."/>
            <person name="Koreny L."/>
            <person name="Kroth P.G."/>
            <person name="Liu Y."/>
            <person name="Malik S.B."/>
            <person name="Maier U.G."/>
            <person name="McRose D."/>
            <person name="Mock T."/>
            <person name="Neilson J.A."/>
            <person name="Onodera N.T."/>
            <person name="Poole A.M."/>
            <person name="Pritham E.J."/>
            <person name="Richards T.A."/>
            <person name="Rocap G."/>
            <person name="Roy S.W."/>
            <person name="Sarai C."/>
            <person name="Schaack S."/>
            <person name="Shirato S."/>
            <person name="Slamovits C.H."/>
            <person name="Spencer D.F."/>
            <person name="Suzuki S."/>
            <person name="Worden A.Z."/>
            <person name="Zauner S."/>
            <person name="Barry K."/>
            <person name="Bell C."/>
            <person name="Bharti A.K."/>
            <person name="Crow J.A."/>
            <person name="Grimwood J."/>
            <person name="Kramer R."/>
            <person name="Lindquist E."/>
            <person name="Lucas S."/>
            <person name="Salamov A."/>
            <person name="McFadden G.I."/>
            <person name="Lane C.E."/>
            <person name="Keeling P.J."/>
            <person name="Gray M.W."/>
            <person name="Grigoriev I.V."/>
            <person name="Archibald J.M."/>
        </authorList>
    </citation>
    <scope>NUCLEOTIDE SEQUENCE</scope>
    <source>
        <strain evidence="13 15">CCMP2712</strain>
    </source>
</reference>
<feature type="domain" description="Glutamate/phenylalanine/leucine/valine/L-tryptophan dehydrogenase C-terminal" evidence="12">
    <location>
        <begin position="227"/>
        <end position="509"/>
    </location>
</feature>
<dbReference type="GO" id="GO:0006538">
    <property type="term" value="P:L-glutamate catabolic process"/>
    <property type="evidence" value="ECO:0007669"/>
    <property type="project" value="TreeGrafter"/>
</dbReference>
<dbReference type="InterPro" id="IPR014362">
    <property type="entry name" value="Glu_DH"/>
</dbReference>
<dbReference type="InterPro" id="IPR046346">
    <property type="entry name" value="Aminoacid_DH-like_N_sf"/>
</dbReference>
<feature type="binding site" evidence="9">
    <location>
        <position position="273"/>
    </location>
    <ligand>
        <name>NAD(+)</name>
        <dbReference type="ChEBI" id="CHEBI:57540"/>
    </ligand>
</feature>
<keyword evidence="9" id="KW-0520">NAD</keyword>
<reference evidence="15" key="2">
    <citation type="submission" date="2012-11" db="EMBL/GenBank/DDBJ databases">
        <authorList>
            <person name="Kuo A."/>
            <person name="Curtis B.A."/>
            <person name="Tanifuji G."/>
            <person name="Burki F."/>
            <person name="Gruber A."/>
            <person name="Irimia M."/>
            <person name="Maruyama S."/>
            <person name="Arias M.C."/>
            <person name="Ball S.G."/>
            <person name="Gile G.H."/>
            <person name="Hirakawa Y."/>
            <person name="Hopkins J.F."/>
            <person name="Rensing S.A."/>
            <person name="Schmutz J."/>
            <person name="Symeonidi A."/>
            <person name="Elias M."/>
            <person name="Eveleigh R.J."/>
            <person name="Herman E.K."/>
            <person name="Klute M.J."/>
            <person name="Nakayama T."/>
            <person name="Obornik M."/>
            <person name="Reyes-Prieto A."/>
            <person name="Armbrust E.V."/>
            <person name="Aves S.J."/>
            <person name="Beiko R.G."/>
            <person name="Coutinho P."/>
            <person name="Dacks J.B."/>
            <person name="Durnford D.G."/>
            <person name="Fast N.M."/>
            <person name="Green B.R."/>
            <person name="Grisdale C."/>
            <person name="Hempe F."/>
            <person name="Henrissat B."/>
            <person name="Hoppner M.P."/>
            <person name="Ishida K.-I."/>
            <person name="Kim E."/>
            <person name="Koreny L."/>
            <person name="Kroth P.G."/>
            <person name="Liu Y."/>
            <person name="Malik S.-B."/>
            <person name="Maier U.G."/>
            <person name="McRose D."/>
            <person name="Mock T."/>
            <person name="Neilson J.A."/>
            <person name="Onodera N.T."/>
            <person name="Poole A.M."/>
            <person name="Pritham E.J."/>
            <person name="Richards T.A."/>
            <person name="Rocap G."/>
            <person name="Roy S.W."/>
            <person name="Sarai C."/>
            <person name="Schaack S."/>
            <person name="Shirato S."/>
            <person name="Slamovits C.H."/>
            <person name="Spencer D.F."/>
            <person name="Suzuki S."/>
            <person name="Worden A.Z."/>
            <person name="Zauner S."/>
            <person name="Barry K."/>
            <person name="Bell C."/>
            <person name="Bharti A.K."/>
            <person name="Crow J.A."/>
            <person name="Grimwood J."/>
            <person name="Kramer R."/>
            <person name="Lindquist E."/>
            <person name="Lucas S."/>
            <person name="Salamov A."/>
            <person name="McFadden G.I."/>
            <person name="Lane C.E."/>
            <person name="Keeling P.J."/>
            <person name="Gray M.W."/>
            <person name="Grigoriev I.V."/>
            <person name="Archibald J.M."/>
        </authorList>
    </citation>
    <scope>NUCLEOTIDE SEQUENCE</scope>
    <source>
        <strain evidence="15">CCMP2712</strain>
    </source>
</reference>
<dbReference type="InterPro" id="IPR006096">
    <property type="entry name" value="Glu/Leu/Phe/Val/Trp_DH_C"/>
</dbReference>
<dbReference type="Gene3D" id="3.40.50.720">
    <property type="entry name" value="NAD(P)-binding Rossmann-like Domain"/>
    <property type="match status" value="1"/>
</dbReference>
<feature type="binding site" evidence="9">
    <location>
        <position position="405"/>
    </location>
    <ligand>
        <name>substrate</name>
    </ligand>
</feature>
<dbReference type="AlphaFoldDB" id="L1K425"/>
<dbReference type="InterPro" id="IPR033922">
    <property type="entry name" value="NAD_bind_Glu_DH"/>
</dbReference>
<comment type="subcellular location">
    <subcellularLocation>
        <location evidence="1">Mitochondrion</location>
    </subcellularLocation>
</comment>
<dbReference type="HOGENOM" id="CLU_025763_1_0_1"/>
<dbReference type="GeneID" id="17311926"/>
<dbReference type="InterPro" id="IPR006095">
    <property type="entry name" value="Glu/Leu/Phe/Val/Trp_DH"/>
</dbReference>
<evidence type="ECO:0000256" key="1">
    <source>
        <dbReference type="ARBA" id="ARBA00004173"/>
    </source>
</evidence>
<feature type="binding site" evidence="9">
    <location>
        <position position="133"/>
    </location>
    <ligand>
        <name>substrate</name>
    </ligand>
</feature>
<dbReference type="OMA" id="WMVYKCA"/>
<name>L1K425_GUITC</name>
<dbReference type="SMART" id="SM00839">
    <property type="entry name" value="ELFV_dehydrog"/>
    <property type="match status" value="1"/>
</dbReference>
<dbReference type="PROSITE" id="PS00074">
    <property type="entry name" value="GLFV_DEHYDROGENASE"/>
    <property type="match status" value="1"/>
</dbReference>
<accession>L1K425</accession>
<evidence type="ECO:0000256" key="4">
    <source>
        <dbReference type="ARBA" id="ARBA00023128"/>
    </source>
</evidence>
<evidence type="ECO:0000256" key="5">
    <source>
        <dbReference type="ARBA" id="ARBA00047867"/>
    </source>
</evidence>
<dbReference type="GO" id="GO:0000166">
    <property type="term" value="F:nucleotide binding"/>
    <property type="evidence" value="ECO:0007669"/>
    <property type="project" value="UniProtKB-KW"/>
</dbReference>
<feature type="binding site" evidence="9">
    <location>
        <position position="234"/>
    </location>
    <ligand>
        <name>NAD(+)</name>
        <dbReference type="ChEBI" id="CHEBI:57540"/>
    </ligand>
</feature>
<dbReference type="InterPro" id="IPR036291">
    <property type="entry name" value="NAD(P)-bd_dom_sf"/>
</dbReference>
<evidence type="ECO:0000256" key="3">
    <source>
        <dbReference type="ARBA" id="ARBA00023002"/>
    </source>
</evidence>
<dbReference type="PRINTS" id="PR00082">
    <property type="entry name" value="GLFDHDRGNASE"/>
</dbReference>
<comment type="catalytic activity">
    <reaction evidence="6">
        <text>L-glutamate + NADP(+) + H2O = 2-oxoglutarate + NH4(+) + NADPH + H(+)</text>
        <dbReference type="Rhea" id="RHEA:11612"/>
        <dbReference type="ChEBI" id="CHEBI:15377"/>
        <dbReference type="ChEBI" id="CHEBI:15378"/>
        <dbReference type="ChEBI" id="CHEBI:16810"/>
        <dbReference type="ChEBI" id="CHEBI:28938"/>
        <dbReference type="ChEBI" id="CHEBI:29985"/>
        <dbReference type="ChEBI" id="CHEBI:57783"/>
        <dbReference type="ChEBI" id="CHEBI:58349"/>
        <dbReference type="EC" id="1.4.1.3"/>
    </reaction>
</comment>
<evidence type="ECO:0000313" key="15">
    <source>
        <dbReference type="Proteomes" id="UP000011087"/>
    </source>
</evidence>
<feature type="active site" description="Proton donor" evidence="8">
    <location>
        <position position="145"/>
    </location>
</feature>
<dbReference type="SUPFAM" id="SSF51735">
    <property type="entry name" value="NAD(P)-binding Rossmann-fold domains"/>
    <property type="match status" value="1"/>
</dbReference>
<dbReference type="PIRSF" id="PIRSF000185">
    <property type="entry name" value="Glu_DH"/>
    <property type="match status" value="1"/>
</dbReference>
<dbReference type="PaxDb" id="55529-EKX55312"/>
<dbReference type="GO" id="GO:0005739">
    <property type="term" value="C:mitochondrion"/>
    <property type="evidence" value="ECO:0007669"/>
    <property type="project" value="UniProtKB-SubCell"/>
</dbReference>
<organism evidence="13">
    <name type="scientific">Guillardia theta (strain CCMP2712)</name>
    <name type="common">Cryptophyte</name>
    <dbReference type="NCBI Taxonomy" id="905079"/>
    <lineage>
        <taxon>Eukaryota</taxon>
        <taxon>Cryptophyceae</taxon>
        <taxon>Pyrenomonadales</taxon>
        <taxon>Geminigeraceae</taxon>
        <taxon>Guillardia</taxon>
    </lineage>
</organism>
<dbReference type="STRING" id="905079.L1K425"/>
<dbReference type="InterPro" id="IPR033524">
    <property type="entry name" value="Glu/Leu/Phe/Val_DH_AS"/>
</dbReference>
<dbReference type="GO" id="GO:0004352">
    <property type="term" value="F:glutamate dehydrogenase (NAD+) activity"/>
    <property type="evidence" value="ECO:0007669"/>
    <property type="project" value="TreeGrafter"/>
</dbReference>